<accession>X1EGB4</accession>
<dbReference type="PANTHER" id="PTHR37291:SF1">
    <property type="entry name" value="TYPE IV METHYL-DIRECTED RESTRICTION ENZYME ECOKMCRB SUBUNIT"/>
    <property type="match status" value="1"/>
</dbReference>
<name>X1EGB4_9ZZZZ</name>
<sequence>AKKASRDPKHDYVIIIDEINRGNLSKIFGELMLLLEADKRGEKVKLTYATRDQDLFTVPPNLYIIVKPIFL</sequence>
<evidence type="ECO:0008006" key="2">
    <source>
        <dbReference type="Google" id="ProtNLM"/>
    </source>
</evidence>
<proteinExistence type="predicted"/>
<protein>
    <recommendedName>
        <fullName evidence="2">ATPase dynein-related AAA domain-containing protein</fullName>
    </recommendedName>
</protein>
<gene>
    <name evidence="1" type="ORF">S01H4_58637</name>
</gene>
<dbReference type="PANTHER" id="PTHR37291">
    <property type="entry name" value="5-METHYLCYTOSINE-SPECIFIC RESTRICTION ENZYME B"/>
    <property type="match status" value="1"/>
</dbReference>
<dbReference type="InterPro" id="IPR052934">
    <property type="entry name" value="Methyl-DNA_Rec/Restrict_Enz"/>
</dbReference>
<organism evidence="1">
    <name type="scientific">marine sediment metagenome</name>
    <dbReference type="NCBI Taxonomy" id="412755"/>
    <lineage>
        <taxon>unclassified sequences</taxon>
        <taxon>metagenomes</taxon>
        <taxon>ecological metagenomes</taxon>
    </lineage>
</organism>
<dbReference type="EMBL" id="BART01034278">
    <property type="protein sequence ID" value="GAH16184.1"/>
    <property type="molecule type" value="Genomic_DNA"/>
</dbReference>
<feature type="non-terminal residue" evidence="1">
    <location>
        <position position="1"/>
    </location>
</feature>
<reference evidence="1" key="1">
    <citation type="journal article" date="2014" name="Front. Microbiol.">
        <title>High frequency of phylogenetically diverse reductive dehalogenase-homologous genes in deep subseafloor sedimentary metagenomes.</title>
        <authorList>
            <person name="Kawai M."/>
            <person name="Futagami T."/>
            <person name="Toyoda A."/>
            <person name="Takaki Y."/>
            <person name="Nishi S."/>
            <person name="Hori S."/>
            <person name="Arai W."/>
            <person name="Tsubouchi T."/>
            <person name="Morono Y."/>
            <person name="Uchiyama I."/>
            <person name="Ito T."/>
            <person name="Fujiyama A."/>
            <person name="Inagaki F."/>
            <person name="Takami H."/>
        </authorList>
    </citation>
    <scope>NUCLEOTIDE SEQUENCE</scope>
    <source>
        <strain evidence="1">Expedition CK06-06</strain>
    </source>
</reference>
<comment type="caution">
    <text evidence="1">The sequence shown here is derived from an EMBL/GenBank/DDBJ whole genome shotgun (WGS) entry which is preliminary data.</text>
</comment>
<evidence type="ECO:0000313" key="1">
    <source>
        <dbReference type="EMBL" id="GAH16184.1"/>
    </source>
</evidence>
<dbReference type="AlphaFoldDB" id="X1EGB4"/>